<protein>
    <submittedName>
        <fullName evidence="2">Multidrug efflux pump subunit AcrB</fullName>
    </submittedName>
</protein>
<feature type="transmembrane region" description="Helical" evidence="1">
    <location>
        <begin position="858"/>
        <end position="877"/>
    </location>
</feature>
<feature type="transmembrane region" description="Helical" evidence="1">
    <location>
        <begin position="432"/>
        <end position="451"/>
    </location>
</feature>
<name>A0A7X0JQS9_9GAMM</name>
<dbReference type="InterPro" id="IPR027463">
    <property type="entry name" value="AcrB_DN_DC_subdom"/>
</dbReference>
<dbReference type="EMBL" id="JACHHT010000001">
    <property type="protein sequence ID" value="MBB6520079.1"/>
    <property type="molecule type" value="Genomic_DNA"/>
</dbReference>
<feature type="transmembrane region" description="Helical" evidence="1">
    <location>
        <begin position="463"/>
        <end position="486"/>
    </location>
</feature>
<dbReference type="GO" id="GO:0042910">
    <property type="term" value="F:xenobiotic transmembrane transporter activity"/>
    <property type="evidence" value="ECO:0007669"/>
    <property type="project" value="TreeGrafter"/>
</dbReference>
<dbReference type="Gene3D" id="3.30.70.1320">
    <property type="entry name" value="Multidrug efflux transporter AcrB pore domain like"/>
    <property type="match status" value="1"/>
</dbReference>
<dbReference type="InParanoid" id="A0A7X0JQS9"/>
<dbReference type="SUPFAM" id="SSF82693">
    <property type="entry name" value="Multidrug efflux transporter AcrB pore domain, PN1, PN2, PC1 and PC2 subdomains"/>
    <property type="match status" value="1"/>
</dbReference>
<feature type="transmembrane region" description="Helical" evidence="1">
    <location>
        <begin position="332"/>
        <end position="353"/>
    </location>
</feature>
<keyword evidence="1" id="KW-0472">Membrane</keyword>
<feature type="transmembrane region" description="Helical" evidence="1">
    <location>
        <begin position="956"/>
        <end position="975"/>
    </location>
</feature>
<dbReference type="Gene3D" id="3.30.2090.10">
    <property type="entry name" value="Multidrug efflux transporter AcrB TolC docking domain, DN and DC subdomains"/>
    <property type="match status" value="2"/>
</dbReference>
<dbReference type="GO" id="GO:0005886">
    <property type="term" value="C:plasma membrane"/>
    <property type="evidence" value="ECO:0007669"/>
    <property type="project" value="TreeGrafter"/>
</dbReference>
<feature type="transmembrane region" description="Helical" evidence="1">
    <location>
        <begin position="884"/>
        <end position="904"/>
    </location>
</feature>
<dbReference type="Gene3D" id="3.30.70.1440">
    <property type="entry name" value="Multidrug efflux transporter AcrB pore domain"/>
    <property type="match status" value="1"/>
</dbReference>
<dbReference type="Proteomes" id="UP000528457">
    <property type="component" value="Unassembled WGS sequence"/>
</dbReference>
<dbReference type="InterPro" id="IPR001036">
    <property type="entry name" value="Acrflvin-R"/>
</dbReference>
<dbReference type="PANTHER" id="PTHR32063">
    <property type="match status" value="1"/>
</dbReference>
<sequence length="1037" mass="114069">MMENQNGPIAWMTHHRVAPNLLMLFLIIGGLFVSYTIQKEFLPSESAAIVNIDIEYPAATPSEIEQSVVVPLENALQGMINIKKLSSSISQGSSQTRIELVESADRSKVYQDIKQAVDRINTFPQLIERPLVSLEEDTIEVLELAVFGDLSLFEMKQLGEQVRLLLLQDNRLSKIEMNGLPQQQIHIDIRPEMLKRYRIRLADIASRLRSSALEQSAGTVQSENGNILVSVNNKRYWSYEFSKIPILQQSDGSNLLLGDIATIREGFADSNQLVTFNGHNGILLNIYRSGQQTPSDVYDAYLDSLSEIQALLPPGADLRLTDNDATTYTQRLGLVLKNAFLGLLLVMITLALFLQHHLAFWIVIGLPTTFLGAIIFLPLFNVTINVISLFGFIIALGLVVDDAIIAGENIYARQQQGMDFQTAAIMGAKEMAVPLSFAILTNIIAFLPLLSMPGQIGRIFGSAPIVVVICFVISWVEALFILPAHLAASGKSKTHRFDGIRQRCAAYLDHFIHHRYRRFLQTCLKRPLLSLALPLCIASISLSYALSGRMGFSVFPALEGEWAVATAELPNDASMAQLKQVRDHVEAAALRTVAKSGGDTLLQSRQAEIDGNSVSVGLYLTPTEVRPISSHELVRRWQQNLGPINHVRSIEFDAERGGGGGNNSRLSIELRHQDGLLLARAIRDAEQQLADINGLSDVKSSYSEGIPQWDVSLSQHGLNLGLNTAMVSEQLRGALYGNQAMRLQRQSSEVSVLVRMDRDAIRSEADIKNLPIQTESGGELPLHELAELKKSSAPASISRRDAQRIETITARANNPRQLPILVQTIEDKLFPTLRAKYPGIVLQFSGNQEEASEGLSNLSVGTVLALLAIFAALAIPMRSYSQPLLIMSIIPFAAVGAILGHMVLQLSISMVSIMGILALSGIVINNSLILIEFANRAREGGKMLEDAIITAACQRFRPIFLTSITTFFGLAPMVFESSRQAQMLIPMAVSIGFGILFTSVVCLSFLPVLYVQHGKLTQKKDEPAKSPARQGEVIEKY</sequence>
<evidence type="ECO:0000313" key="2">
    <source>
        <dbReference type="EMBL" id="MBB6520079.1"/>
    </source>
</evidence>
<feature type="transmembrane region" description="Helical" evidence="1">
    <location>
        <begin position="987"/>
        <end position="1011"/>
    </location>
</feature>
<organism evidence="2 3">
    <name type="scientific">Pseudoteredinibacter isoporae</name>
    <dbReference type="NCBI Taxonomy" id="570281"/>
    <lineage>
        <taxon>Bacteria</taxon>
        <taxon>Pseudomonadati</taxon>
        <taxon>Pseudomonadota</taxon>
        <taxon>Gammaproteobacteria</taxon>
        <taxon>Cellvibrionales</taxon>
        <taxon>Cellvibrionaceae</taxon>
        <taxon>Pseudoteredinibacter</taxon>
    </lineage>
</organism>
<keyword evidence="1" id="KW-0812">Transmembrane</keyword>
<dbReference type="AlphaFoldDB" id="A0A7X0JQS9"/>
<reference evidence="2 3" key="1">
    <citation type="submission" date="2020-08" db="EMBL/GenBank/DDBJ databases">
        <title>Genomic Encyclopedia of Type Strains, Phase IV (KMG-IV): sequencing the most valuable type-strain genomes for metagenomic binning, comparative biology and taxonomic classification.</title>
        <authorList>
            <person name="Goeker M."/>
        </authorList>
    </citation>
    <scope>NUCLEOTIDE SEQUENCE [LARGE SCALE GENOMIC DNA]</scope>
    <source>
        <strain evidence="2 3">DSM 22368</strain>
    </source>
</reference>
<dbReference type="PRINTS" id="PR00702">
    <property type="entry name" value="ACRIFLAVINRP"/>
</dbReference>
<keyword evidence="3" id="KW-1185">Reference proteome</keyword>
<feature type="transmembrane region" description="Helical" evidence="1">
    <location>
        <begin position="386"/>
        <end position="411"/>
    </location>
</feature>
<accession>A0A7X0JQS9</accession>
<feature type="transmembrane region" description="Helical" evidence="1">
    <location>
        <begin position="910"/>
        <end position="935"/>
    </location>
</feature>
<dbReference type="Pfam" id="PF00873">
    <property type="entry name" value="ACR_tran"/>
    <property type="match status" value="1"/>
</dbReference>
<evidence type="ECO:0000256" key="1">
    <source>
        <dbReference type="SAM" id="Phobius"/>
    </source>
</evidence>
<keyword evidence="1" id="KW-1133">Transmembrane helix</keyword>
<dbReference type="SUPFAM" id="SSF82714">
    <property type="entry name" value="Multidrug efflux transporter AcrB TolC docking domain, DN and DC subdomains"/>
    <property type="match status" value="2"/>
</dbReference>
<dbReference type="Gene3D" id="3.30.70.1430">
    <property type="entry name" value="Multidrug efflux transporter AcrB pore domain"/>
    <property type="match status" value="2"/>
</dbReference>
<feature type="transmembrane region" description="Helical" evidence="1">
    <location>
        <begin position="21"/>
        <end position="37"/>
    </location>
</feature>
<comment type="caution">
    <text evidence="2">The sequence shown here is derived from an EMBL/GenBank/DDBJ whole genome shotgun (WGS) entry which is preliminary data.</text>
</comment>
<gene>
    <name evidence="2" type="ORF">HNR48_000357</name>
</gene>
<dbReference type="SUPFAM" id="SSF82866">
    <property type="entry name" value="Multidrug efflux transporter AcrB transmembrane domain"/>
    <property type="match status" value="2"/>
</dbReference>
<evidence type="ECO:0000313" key="3">
    <source>
        <dbReference type="Proteomes" id="UP000528457"/>
    </source>
</evidence>
<dbReference type="PANTHER" id="PTHR32063:SF33">
    <property type="entry name" value="RND SUPERFAMILY EFFLUX PUMP PERMEASE COMPONENT"/>
    <property type="match status" value="1"/>
</dbReference>
<dbReference type="Gene3D" id="1.20.1640.10">
    <property type="entry name" value="Multidrug efflux transporter AcrB transmembrane domain"/>
    <property type="match status" value="2"/>
</dbReference>
<proteinExistence type="predicted"/>
<feature type="transmembrane region" description="Helical" evidence="1">
    <location>
        <begin position="360"/>
        <end position="380"/>
    </location>
</feature>